<accession>A0A8F7PP25</accession>
<feature type="transmembrane region" description="Helical" evidence="2">
    <location>
        <begin position="60"/>
        <end position="84"/>
    </location>
</feature>
<sequence length="252" mass="28080">MTWALDVGKHKCQRVERPGRIRRLWECRLRVWWPGEEADEKRKGEGERQEEDKGHYPMSLVLHAVCALLLTLMVLAVGALIAYLRYYHENDWRDMLHNLFCGCRFPDECRGRRHRRWGRGGHGDEDEGDEEQDLERGRASAALSPSACQMDTIELVDETQPAAATTVAAGTELSVGQQTLPPEWLGAVQCAVQTAVQVAVQNLHRGMSSAQQRARTYVKTARRSWSIGDGDGSGVPGGGSGDGGFLRRWTGP</sequence>
<evidence type="ECO:0000313" key="3">
    <source>
        <dbReference type="EMBL" id="QXV67882.1"/>
    </source>
</evidence>
<feature type="region of interest" description="Disordered" evidence="1">
    <location>
        <begin position="115"/>
        <end position="141"/>
    </location>
</feature>
<feature type="region of interest" description="Disordered" evidence="1">
    <location>
        <begin position="228"/>
        <end position="252"/>
    </location>
</feature>
<feature type="compositionally biased region" description="Gly residues" evidence="1">
    <location>
        <begin position="229"/>
        <end position="244"/>
    </location>
</feature>
<evidence type="ECO:0000256" key="2">
    <source>
        <dbReference type="SAM" id="Phobius"/>
    </source>
</evidence>
<keyword evidence="2" id="KW-1133">Transmembrane helix</keyword>
<keyword evidence="2" id="KW-0472">Membrane</keyword>
<organism evidence="3">
    <name type="scientific">Panine betaherpesvirus 2</name>
    <name type="common">Chimpanzee cytomegalovirus</name>
    <dbReference type="NCBI Taxonomy" id="188763"/>
    <lineage>
        <taxon>Viruses</taxon>
        <taxon>Duplodnaviria</taxon>
        <taxon>Heunggongvirae</taxon>
        <taxon>Peploviricota</taxon>
        <taxon>Herviviricetes</taxon>
        <taxon>Herpesvirales</taxon>
        <taxon>Orthoherpesviridae</taxon>
        <taxon>Betaherpesvirinae</taxon>
        <taxon>Cytomegalovirus</taxon>
        <taxon>Cytomegalovirus paninebeta2</taxon>
    </lineage>
</organism>
<name>A0A8F7PP25_9BETA</name>
<dbReference type="EMBL" id="MZ151943">
    <property type="protein sequence ID" value="QXV67882.1"/>
    <property type="molecule type" value="Genomic_DNA"/>
</dbReference>
<keyword evidence="2" id="KW-0812">Transmembrane</keyword>
<feature type="compositionally biased region" description="Acidic residues" evidence="1">
    <location>
        <begin position="124"/>
        <end position="133"/>
    </location>
</feature>
<evidence type="ECO:0000256" key="1">
    <source>
        <dbReference type="SAM" id="MobiDB-lite"/>
    </source>
</evidence>
<proteinExistence type="predicted"/>
<protein>
    <submittedName>
        <fullName evidence="3">UL136.1</fullName>
    </submittedName>
</protein>
<reference evidence="3" key="1">
    <citation type="submission" date="2021-05" db="EMBL/GenBank/DDBJ databases">
        <title>Cloning and multi-omic analysis of chimpanzee cytomegalovirus: a resource for comparative functional genomics.</title>
        <authorList>
            <person name="Phan Q.V."/>
        </authorList>
    </citation>
    <scope>NUCLEOTIDE SEQUENCE</scope>
    <source>
        <strain evidence="3">Heberling</strain>
    </source>
</reference>